<evidence type="ECO:0000313" key="2">
    <source>
        <dbReference type="Proteomes" id="UP000270272"/>
    </source>
</evidence>
<reference evidence="1 2" key="1">
    <citation type="submission" date="2018-12" db="EMBL/GenBank/DDBJ databases">
        <authorList>
            <consortium name="Pathogen Informatics"/>
        </authorList>
    </citation>
    <scope>NUCLEOTIDE SEQUENCE [LARGE SCALE GENOMIC DNA]</scope>
    <source>
        <strain evidence="1 2">NCTC11075</strain>
    </source>
</reference>
<organism evidence="1 2">
    <name type="scientific">Citrobacter koseri</name>
    <name type="common">Citrobacter diversus</name>
    <dbReference type="NCBI Taxonomy" id="545"/>
    <lineage>
        <taxon>Bacteria</taxon>
        <taxon>Pseudomonadati</taxon>
        <taxon>Pseudomonadota</taxon>
        <taxon>Gammaproteobacteria</taxon>
        <taxon>Enterobacterales</taxon>
        <taxon>Enterobacteriaceae</taxon>
        <taxon>Citrobacter</taxon>
    </lineage>
</organism>
<evidence type="ECO:0000313" key="1">
    <source>
        <dbReference type="EMBL" id="VEB94215.1"/>
    </source>
</evidence>
<dbReference type="AlphaFoldDB" id="A0A447UU94"/>
<dbReference type="EMBL" id="LR134204">
    <property type="protein sequence ID" value="VEB94215.1"/>
    <property type="molecule type" value="Genomic_DNA"/>
</dbReference>
<sequence length="50" mass="5447">MKEKKTISVGVRLSPTQEAYLQKLISEGRASTISGAIQYLINQQVILGGK</sequence>
<protein>
    <submittedName>
        <fullName evidence="1">Uncharacterized protein</fullName>
    </submittedName>
</protein>
<accession>A0A447UU94</accession>
<name>A0A447UU94_CITKO</name>
<dbReference type="Proteomes" id="UP000270272">
    <property type="component" value="Chromosome"/>
</dbReference>
<proteinExistence type="predicted"/>
<gene>
    <name evidence="1" type="ORF">NCTC11075_05131</name>
</gene>
<dbReference type="RefSeq" id="WP_166792741.1">
    <property type="nucleotide sequence ID" value="NZ_CP052059.1"/>
</dbReference>